<dbReference type="GO" id="GO:0006417">
    <property type="term" value="P:regulation of translation"/>
    <property type="evidence" value="ECO:0007669"/>
    <property type="project" value="TreeGrafter"/>
</dbReference>
<reference evidence="6" key="1">
    <citation type="submission" date="2022-07" db="EMBL/GenBank/DDBJ databases">
        <title>Phylogenomic reconstructions and comparative analyses of Kickxellomycotina fungi.</title>
        <authorList>
            <person name="Reynolds N.K."/>
            <person name="Stajich J.E."/>
            <person name="Barry K."/>
            <person name="Grigoriev I.V."/>
            <person name="Crous P."/>
            <person name="Smith M.E."/>
        </authorList>
    </citation>
    <scope>NUCLEOTIDE SEQUENCE</scope>
    <source>
        <strain evidence="6">NRRL 3115</strain>
    </source>
</reference>
<protein>
    <submittedName>
        <fullName evidence="6">Heteroproteinous nuclear ribonucleoprotein A1</fullName>
        <ecNumber evidence="6">5.1.1.18</ecNumber>
    </submittedName>
</protein>
<dbReference type="FunFam" id="3.30.70.330:FF:000025">
    <property type="entry name" value="RNA-binding protein Musashi homolog 2 isoform X1"/>
    <property type="match status" value="1"/>
</dbReference>
<dbReference type="AlphaFoldDB" id="A0A9W8L0B3"/>
<dbReference type="CDD" id="cd12325">
    <property type="entry name" value="RRM1_hnRNPA_hnRNPD_like"/>
    <property type="match status" value="1"/>
</dbReference>
<dbReference type="GO" id="GO:0003729">
    <property type="term" value="F:mRNA binding"/>
    <property type="evidence" value="ECO:0007669"/>
    <property type="project" value="TreeGrafter"/>
</dbReference>
<keyword evidence="1" id="KW-0677">Repeat</keyword>
<evidence type="ECO:0000313" key="7">
    <source>
        <dbReference type="Proteomes" id="UP001151518"/>
    </source>
</evidence>
<dbReference type="SUPFAM" id="SSF54928">
    <property type="entry name" value="RNA-binding domain, RBD"/>
    <property type="match status" value="2"/>
</dbReference>
<dbReference type="OrthoDB" id="1875751at2759"/>
<dbReference type="EC" id="5.1.1.18" evidence="6"/>
<dbReference type="InterPro" id="IPR000504">
    <property type="entry name" value="RRM_dom"/>
</dbReference>
<comment type="caution">
    <text evidence="6">The sequence shown here is derived from an EMBL/GenBank/DDBJ whole genome shotgun (WGS) entry which is preliminary data.</text>
</comment>
<dbReference type="PANTHER" id="PTHR48032:SF6">
    <property type="entry name" value="RNA-BINDING (RRM_RBD_RNP MOTIFS) FAMILY PROTEIN"/>
    <property type="match status" value="1"/>
</dbReference>
<dbReference type="GO" id="GO:0030378">
    <property type="term" value="F:serine racemase activity"/>
    <property type="evidence" value="ECO:0007669"/>
    <property type="project" value="UniProtKB-EC"/>
</dbReference>
<accession>A0A9W8L0B3</accession>
<proteinExistence type="predicted"/>
<keyword evidence="6" id="KW-0413">Isomerase</keyword>
<evidence type="ECO:0000259" key="5">
    <source>
        <dbReference type="PROSITE" id="PS50102"/>
    </source>
</evidence>
<dbReference type="PROSITE" id="PS50102">
    <property type="entry name" value="RRM"/>
    <property type="match status" value="2"/>
</dbReference>
<dbReference type="InterPro" id="IPR012677">
    <property type="entry name" value="Nucleotide-bd_a/b_plait_sf"/>
</dbReference>
<feature type="region of interest" description="Disordered" evidence="4">
    <location>
        <begin position="160"/>
        <end position="196"/>
    </location>
</feature>
<sequence>MGDSSNAANDSIYNDESAFNDVTGYPYDNSYQADNQWLYNDSKMLQLPQAGDSTGMDGTNGAGASGVDLGSGYNNYNNEVYGGNAVASSRTSSKDEGKLFVGGLSWETDENKLRDYFSKYGNILDCSIMRDQTTGRPRGFGFVTFEDISGVNAVLQEPTHTLDGKQIDPKHAIPRENQSTQNRTNQGGSYMGGNPAANMGMGGGAMGNSVGGDEYSDPIKEMKGDKIFVGGLPPSATDADLNSGFVEFGNIVETKLMMDRETGRSRGYGFLQFDSEEAALAAVKAGNSGDGIQIHGKRVDVKPAMHKKRAQMPNMGMMAGQNNGYGMMGMPGYGMMGMMGMPGYGMMGMPGYGMMGATGASSGSNADYSAAMGYGGFYPNMQGYYGAGSGAGDASGAASGADGTNPAAAAAAGYYGQMNMPMGYYGGADGQGDGSSANATPTTMPSAGGSGKGGDYSGSGHHDQHNGNSKGGRYNDDRGSHDRSDRGGRDNSHRSSSRRHGGSASNDGSGRERSRGEYNSHGGLSSRSRDDHRSTRGSRSHRDRDGPVRGSQGSGSSSRKHGYTPY</sequence>
<feature type="compositionally biased region" description="Gly residues" evidence="4">
    <location>
        <begin position="448"/>
        <end position="457"/>
    </location>
</feature>
<dbReference type="Gene3D" id="3.30.70.330">
    <property type="match status" value="2"/>
</dbReference>
<feature type="compositionally biased region" description="Basic and acidic residues" evidence="4">
    <location>
        <begin position="527"/>
        <end position="547"/>
    </location>
</feature>
<feature type="compositionally biased region" description="Basic and acidic residues" evidence="4">
    <location>
        <begin position="473"/>
        <end position="493"/>
    </location>
</feature>
<evidence type="ECO:0000256" key="3">
    <source>
        <dbReference type="PROSITE-ProRule" id="PRU00176"/>
    </source>
</evidence>
<dbReference type="Pfam" id="PF00076">
    <property type="entry name" value="RRM_1"/>
    <property type="match status" value="2"/>
</dbReference>
<name>A0A9W8L0B3_9FUNG</name>
<feature type="compositionally biased region" description="Polar residues" evidence="4">
    <location>
        <begin position="176"/>
        <end position="188"/>
    </location>
</feature>
<evidence type="ECO:0000256" key="1">
    <source>
        <dbReference type="ARBA" id="ARBA00022737"/>
    </source>
</evidence>
<dbReference type="PANTHER" id="PTHR48032">
    <property type="entry name" value="RNA-BINDING PROTEIN MUSASHI HOMOLOG RBP6"/>
    <property type="match status" value="1"/>
</dbReference>
<dbReference type="SMART" id="SM00360">
    <property type="entry name" value="RRM"/>
    <property type="match status" value="2"/>
</dbReference>
<feature type="compositionally biased region" description="Basic and acidic residues" evidence="4">
    <location>
        <begin position="160"/>
        <end position="174"/>
    </location>
</feature>
<feature type="domain" description="RRM" evidence="5">
    <location>
        <begin position="97"/>
        <end position="170"/>
    </location>
</feature>
<feature type="domain" description="RRM" evidence="5">
    <location>
        <begin position="225"/>
        <end position="306"/>
    </location>
</feature>
<dbReference type="EMBL" id="JANBTW010000004">
    <property type="protein sequence ID" value="KAJ2680524.1"/>
    <property type="molecule type" value="Genomic_DNA"/>
</dbReference>
<keyword evidence="6" id="KW-0687">Ribonucleoprotein</keyword>
<evidence type="ECO:0000256" key="4">
    <source>
        <dbReference type="SAM" id="MobiDB-lite"/>
    </source>
</evidence>
<dbReference type="GO" id="GO:1990904">
    <property type="term" value="C:ribonucleoprotein complex"/>
    <property type="evidence" value="ECO:0007669"/>
    <property type="project" value="UniProtKB-KW"/>
</dbReference>
<evidence type="ECO:0000256" key="2">
    <source>
        <dbReference type="ARBA" id="ARBA00022884"/>
    </source>
</evidence>
<feature type="compositionally biased region" description="Basic and acidic residues" evidence="4">
    <location>
        <begin position="509"/>
        <end position="518"/>
    </location>
</feature>
<dbReference type="Proteomes" id="UP001151518">
    <property type="component" value="Unassembled WGS sequence"/>
</dbReference>
<dbReference type="InterPro" id="IPR035979">
    <property type="entry name" value="RBD_domain_sf"/>
</dbReference>
<organism evidence="6 7">
    <name type="scientific">Coemansia spiralis</name>
    <dbReference type="NCBI Taxonomy" id="417178"/>
    <lineage>
        <taxon>Eukaryota</taxon>
        <taxon>Fungi</taxon>
        <taxon>Fungi incertae sedis</taxon>
        <taxon>Zoopagomycota</taxon>
        <taxon>Kickxellomycotina</taxon>
        <taxon>Kickxellomycetes</taxon>
        <taxon>Kickxellales</taxon>
        <taxon>Kickxellaceae</taxon>
        <taxon>Coemansia</taxon>
    </lineage>
</organism>
<evidence type="ECO:0000313" key="6">
    <source>
        <dbReference type="EMBL" id="KAJ2680524.1"/>
    </source>
</evidence>
<keyword evidence="2 3" id="KW-0694">RNA-binding</keyword>
<gene>
    <name evidence="6" type="primary">HNRNPA1</name>
    <name evidence="6" type="ORF">GGI25_000497</name>
</gene>
<feature type="region of interest" description="Disordered" evidence="4">
    <location>
        <begin position="432"/>
        <end position="566"/>
    </location>
</feature>